<proteinExistence type="predicted"/>
<dbReference type="AlphaFoldDB" id="A0ABD3JAG1"/>
<dbReference type="SUPFAM" id="SSF101941">
    <property type="entry name" value="NAC domain"/>
    <property type="match status" value="1"/>
</dbReference>
<name>A0ABD3JAG1_EUCGL</name>
<evidence type="ECO:0000256" key="3">
    <source>
        <dbReference type="ARBA" id="ARBA00022692"/>
    </source>
</evidence>
<comment type="subcellular location">
    <subcellularLocation>
        <location evidence="2">Membrane</location>
        <topology evidence="2">Single-pass membrane protein</topology>
    </subcellularLocation>
    <subcellularLocation>
        <location evidence="1">Nucleus</location>
    </subcellularLocation>
</comment>
<keyword evidence="4" id="KW-1133">Transmembrane helix</keyword>
<dbReference type="PANTHER" id="PTHR31744:SF216">
    <property type="entry name" value="NAC TRANSCRIPTION FACTOR"/>
    <property type="match status" value="1"/>
</dbReference>
<protein>
    <recommendedName>
        <fullName evidence="11">NAC domain-containing protein</fullName>
    </recommendedName>
</protein>
<accession>A0ABD3JAG1</accession>
<organism evidence="12 13">
    <name type="scientific">Eucalyptus globulus</name>
    <name type="common">Tasmanian blue gum</name>
    <dbReference type="NCBI Taxonomy" id="34317"/>
    <lineage>
        <taxon>Eukaryota</taxon>
        <taxon>Viridiplantae</taxon>
        <taxon>Streptophyta</taxon>
        <taxon>Embryophyta</taxon>
        <taxon>Tracheophyta</taxon>
        <taxon>Spermatophyta</taxon>
        <taxon>Magnoliopsida</taxon>
        <taxon>eudicotyledons</taxon>
        <taxon>Gunneridae</taxon>
        <taxon>Pentapetalae</taxon>
        <taxon>rosids</taxon>
        <taxon>malvids</taxon>
        <taxon>Myrtales</taxon>
        <taxon>Myrtaceae</taxon>
        <taxon>Myrtoideae</taxon>
        <taxon>Eucalypteae</taxon>
        <taxon>Eucalyptus</taxon>
    </lineage>
</organism>
<sequence>MEDTIPEAMRLLPPQFRFHATDEELLLLYLKPKILGQPGHLYYNIIPEIDVCEFEPWQLPDMFDHMFNRRELFFYCRVKRNHLNSRRSNRTTRAGYWKVTGKDRAIMREDTNEQIGIKKTLVFCEGRMANVKRTNWVMYEYHLNSEHLGDNHNKGEMLPYVVCRIKNKKDNKPMMRHAPTINPEGYSSSPCTCNSNVLEPPGNQEGDLPSFCSTPNMLVRELMESLTLEDRGLDYNNAPNYQPQAAVFAQPEMSLKELMISLPPLDAPDDCVKLHQLSNLSTTGKEGLSLFEFVFGWDNV</sequence>
<evidence type="ECO:0000256" key="2">
    <source>
        <dbReference type="ARBA" id="ARBA00004167"/>
    </source>
</evidence>
<dbReference type="GO" id="GO:0005634">
    <property type="term" value="C:nucleus"/>
    <property type="evidence" value="ECO:0007669"/>
    <property type="project" value="UniProtKB-SubCell"/>
</dbReference>
<dbReference type="InterPro" id="IPR036093">
    <property type="entry name" value="NAC_dom_sf"/>
</dbReference>
<keyword evidence="13" id="KW-1185">Reference proteome</keyword>
<evidence type="ECO:0000313" key="12">
    <source>
        <dbReference type="EMBL" id="KAL3723970.1"/>
    </source>
</evidence>
<evidence type="ECO:0000256" key="4">
    <source>
        <dbReference type="ARBA" id="ARBA00022989"/>
    </source>
</evidence>
<evidence type="ECO:0000256" key="10">
    <source>
        <dbReference type="ARBA" id="ARBA00023242"/>
    </source>
</evidence>
<keyword evidence="9" id="KW-0804">Transcription</keyword>
<dbReference type="Gene3D" id="2.170.150.80">
    <property type="entry name" value="NAC domain"/>
    <property type="match status" value="1"/>
</dbReference>
<keyword evidence="5" id="KW-0805">Transcription regulation</keyword>
<dbReference type="GO" id="GO:0000976">
    <property type="term" value="F:transcription cis-regulatory region binding"/>
    <property type="evidence" value="ECO:0007669"/>
    <property type="project" value="UniProtKB-ARBA"/>
</dbReference>
<keyword evidence="7" id="KW-0472">Membrane</keyword>
<dbReference type="Pfam" id="PF02365">
    <property type="entry name" value="NAM"/>
    <property type="match status" value="1"/>
</dbReference>
<keyword evidence="3" id="KW-0812">Transmembrane</keyword>
<gene>
    <name evidence="12" type="ORF">ACJRO7_036048</name>
</gene>
<dbReference type="EMBL" id="JBJKBG010000009">
    <property type="protein sequence ID" value="KAL3723970.1"/>
    <property type="molecule type" value="Genomic_DNA"/>
</dbReference>
<evidence type="ECO:0000313" key="13">
    <source>
        <dbReference type="Proteomes" id="UP001634007"/>
    </source>
</evidence>
<evidence type="ECO:0000256" key="6">
    <source>
        <dbReference type="ARBA" id="ARBA00023125"/>
    </source>
</evidence>
<feature type="domain" description="NAC" evidence="11">
    <location>
        <begin position="12"/>
        <end position="168"/>
    </location>
</feature>
<evidence type="ECO:0000256" key="1">
    <source>
        <dbReference type="ARBA" id="ARBA00004123"/>
    </source>
</evidence>
<dbReference type="Proteomes" id="UP001634007">
    <property type="component" value="Unassembled WGS sequence"/>
</dbReference>
<comment type="caution">
    <text evidence="12">The sequence shown here is derived from an EMBL/GenBank/DDBJ whole genome shotgun (WGS) entry which is preliminary data.</text>
</comment>
<evidence type="ECO:0000256" key="8">
    <source>
        <dbReference type="ARBA" id="ARBA00023159"/>
    </source>
</evidence>
<evidence type="ECO:0000256" key="5">
    <source>
        <dbReference type="ARBA" id="ARBA00023015"/>
    </source>
</evidence>
<dbReference type="GO" id="GO:0016020">
    <property type="term" value="C:membrane"/>
    <property type="evidence" value="ECO:0007669"/>
    <property type="project" value="UniProtKB-SubCell"/>
</dbReference>
<reference evidence="12 13" key="1">
    <citation type="submission" date="2024-11" db="EMBL/GenBank/DDBJ databases">
        <title>Chromosome-level genome assembly of Eucalyptus globulus Labill. provides insights into its genome evolution.</title>
        <authorList>
            <person name="Li X."/>
        </authorList>
    </citation>
    <scope>NUCLEOTIDE SEQUENCE [LARGE SCALE GENOMIC DNA]</scope>
    <source>
        <strain evidence="12">CL2024</strain>
        <tissue evidence="12">Fresh tender leaves</tissue>
    </source>
</reference>
<dbReference type="InterPro" id="IPR003441">
    <property type="entry name" value="NAC-dom"/>
</dbReference>
<keyword evidence="6" id="KW-0238">DNA-binding</keyword>
<dbReference type="PANTHER" id="PTHR31744">
    <property type="entry name" value="PROTEIN CUP-SHAPED COTYLEDON 2-RELATED"/>
    <property type="match status" value="1"/>
</dbReference>
<evidence type="ECO:0000259" key="11">
    <source>
        <dbReference type="PROSITE" id="PS51005"/>
    </source>
</evidence>
<keyword evidence="10" id="KW-0539">Nucleus</keyword>
<dbReference type="GO" id="GO:0006355">
    <property type="term" value="P:regulation of DNA-templated transcription"/>
    <property type="evidence" value="ECO:0007669"/>
    <property type="project" value="UniProtKB-ARBA"/>
</dbReference>
<dbReference type="PROSITE" id="PS51005">
    <property type="entry name" value="NAC"/>
    <property type="match status" value="1"/>
</dbReference>
<keyword evidence="8" id="KW-0010">Activator</keyword>
<evidence type="ECO:0000256" key="9">
    <source>
        <dbReference type="ARBA" id="ARBA00023163"/>
    </source>
</evidence>
<evidence type="ECO:0000256" key="7">
    <source>
        <dbReference type="ARBA" id="ARBA00023136"/>
    </source>
</evidence>